<organism evidence="6 7">
    <name type="scientific">Legionella drancourtii LLAP12</name>
    <dbReference type="NCBI Taxonomy" id="658187"/>
    <lineage>
        <taxon>Bacteria</taxon>
        <taxon>Pseudomonadati</taxon>
        <taxon>Pseudomonadota</taxon>
        <taxon>Gammaproteobacteria</taxon>
        <taxon>Legionellales</taxon>
        <taxon>Legionellaceae</taxon>
        <taxon>Legionella</taxon>
    </lineage>
</organism>
<dbReference type="GO" id="GO:0005737">
    <property type="term" value="C:cytoplasm"/>
    <property type="evidence" value="ECO:0007669"/>
    <property type="project" value="UniProtKB-SubCell"/>
</dbReference>
<evidence type="ECO:0000256" key="3">
    <source>
        <dbReference type="ARBA" id="ARBA00023125"/>
    </source>
</evidence>
<dbReference type="AlphaFoldDB" id="G9ESK0"/>
<evidence type="ECO:0000256" key="1">
    <source>
        <dbReference type="ARBA" id="ARBA00004496"/>
    </source>
</evidence>
<dbReference type="PROSITE" id="PS51898">
    <property type="entry name" value="TYR_RECOMBINASE"/>
    <property type="match status" value="1"/>
</dbReference>
<accession>G9ESK0</accession>
<dbReference type="HOGENOM" id="CLU_027562_42_0_6"/>
<evidence type="ECO:0000259" key="5">
    <source>
        <dbReference type="PROSITE" id="PS51898"/>
    </source>
</evidence>
<dbReference type="Proteomes" id="UP000002770">
    <property type="component" value="Unassembled WGS sequence"/>
</dbReference>
<dbReference type="PANTHER" id="PTHR30349:SF77">
    <property type="entry name" value="TYROSINE RECOMBINASE XERC"/>
    <property type="match status" value="1"/>
</dbReference>
<dbReference type="InterPro" id="IPR010998">
    <property type="entry name" value="Integrase_recombinase_N"/>
</dbReference>
<dbReference type="eggNOG" id="COG4974">
    <property type="taxonomic scope" value="Bacteria"/>
</dbReference>
<keyword evidence="4" id="KW-0233">DNA recombination</keyword>
<name>G9ESK0_9GAMM</name>
<protein>
    <recommendedName>
        <fullName evidence="5">Tyr recombinase domain-containing protein</fullName>
    </recommendedName>
</protein>
<reference evidence="6 7" key="1">
    <citation type="journal article" date="2011" name="BMC Genomics">
        <title>Insight into cross-talk between intra-amoebal pathogens.</title>
        <authorList>
            <person name="Gimenez G."/>
            <person name="Bertelli C."/>
            <person name="Moliner C."/>
            <person name="Robert C."/>
            <person name="Raoult D."/>
            <person name="Fournier P.E."/>
            <person name="Greub G."/>
        </authorList>
    </citation>
    <scope>NUCLEOTIDE SEQUENCE [LARGE SCALE GENOMIC DNA]</scope>
    <source>
        <strain evidence="6 7">LLAP12</strain>
    </source>
</reference>
<dbReference type="InterPro" id="IPR002104">
    <property type="entry name" value="Integrase_catalytic"/>
</dbReference>
<feature type="domain" description="Tyr recombinase" evidence="5">
    <location>
        <begin position="192"/>
        <end position="406"/>
    </location>
</feature>
<keyword evidence="3" id="KW-0238">DNA-binding</keyword>
<dbReference type="InParanoid" id="G9ESK0"/>
<dbReference type="Pfam" id="PF00589">
    <property type="entry name" value="Phage_integrase"/>
    <property type="match status" value="1"/>
</dbReference>
<evidence type="ECO:0000256" key="2">
    <source>
        <dbReference type="ARBA" id="ARBA00022908"/>
    </source>
</evidence>
<dbReference type="PANTHER" id="PTHR30349">
    <property type="entry name" value="PHAGE INTEGRASE-RELATED"/>
    <property type="match status" value="1"/>
</dbReference>
<dbReference type="InterPro" id="IPR011010">
    <property type="entry name" value="DNA_brk_join_enz"/>
</dbReference>
<comment type="subcellular location">
    <subcellularLocation>
        <location evidence="1">Cytoplasm</location>
    </subcellularLocation>
</comment>
<dbReference type="InterPro" id="IPR050090">
    <property type="entry name" value="Tyrosine_recombinase_XerCD"/>
</dbReference>
<keyword evidence="2" id="KW-0229">DNA integration</keyword>
<dbReference type="Gene3D" id="1.10.150.130">
    <property type="match status" value="1"/>
</dbReference>
<keyword evidence="7" id="KW-1185">Reference proteome</keyword>
<dbReference type="Gene3D" id="1.10.443.10">
    <property type="entry name" value="Intergrase catalytic core"/>
    <property type="match status" value="1"/>
</dbReference>
<proteinExistence type="predicted"/>
<dbReference type="GO" id="GO:0015074">
    <property type="term" value="P:DNA integration"/>
    <property type="evidence" value="ECO:0007669"/>
    <property type="project" value="UniProtKB-KW"/>
</dbReference>
<dbReference type="GO" id="GO:0006310">
    <property type="term" value="P:DNA recombination"/>
    <property type="evidence" value="ECO:0007669"/>
    <property type="project" value="UniProtKB-KW"/>
</dbReference>
<dbReference type="GO" id="GO:0003677">
    <property type="term" value="F:DNA binding"/>
    <property type="evidence" value="ECO:0007669"/>
    <property type="project" value="UniProtKB-KW"/>
</dbReference>
<dbReference type="EMBL" id="JH413846">
    <property type="protein sequence ID" value="EHL29746.1"/>
    <property type="molecule type" value="Genomic_DNA"/>
</dbReference>
<evidence type="ECO:0000313" key="6">
    <source>
        <dbReference type="EMBL" id="EHL29746.1"/>
    </source>
</evidence>
<dbReference type="STRING" id="658187.LDG_8336"/>
<evidence type="ECO:0000256" key="4">
    <source>
        <dbReference type="ARBA" id="ARBA00023172"/>
    </source>
</evidence>
<dbReference type="CDD" id="cd00397">
    <property type="entry name" value="DNA_BRE_C"/>
    <property type="match status" value="1"/>
</dbReference>
<dbReference type="InterPro" id="IPR013762">
    <property type="entry name" value="Integrase-like_cat_sf"/>
</dbReference>
<gene>
    <name evidence="6" type="ORF">LDG_8336</name>
</gene>
<evidence type="ECO:0000313" key="7">
    <source>
        <dbReference type="Proteomes" id="UP000002770"/>
    </source>
</evidence>
<dbReference type="SUPFAM" id="SSF56349">
    <property type="entry name" value="DNA breaking-rejoining enzymes"/>
    <property type="match status" value="1"/>
</dbReference>
<sequence>MSKIPFPMPQPLIDTCDHLKEKNWQTFVSPSFAPHDLSCVLDYLKQYDNNKATFESYRRETERLIQWAWLIEKKSLLDLKRQNIENYVQFCLNPPKSWIGFKKVSRFVTRNGERIPNHEWRPFVATVSKIDHKNGLKPNKQDYQLSQKAIREIFTVLSSFYNYLALEEKVSINPITLIKQKSKYIQKTQHQAQVMRLSEKQWQTCLDTVKNMAINAPDKHERTLFIISALYLLYLRISELCASDRWTPEMRHFYQDSQGCWWFKTVGKGNKMRDIAVPDDMLAALKRYRVSMQLTPLPSMNDQSPLLPKDKGNGAMISSRHIRRLVQDCFDNTMQNLRNTGFSTEADSFESATVHWLRHTGISDDINMRGRPVAHVRDDAGHSSSAITDRYNDIDLIERHQSARHKKLISIDK</sequence>
<dbReference type="RefSeq" id="WP_006872215.1">
    <property type="nucleotide sequence ID" value="NZ_JH413846.1"/>
</dbReference>